<feature type="region of interest" description="Disordered" evidence="2">
    <location>
        <begin position="351"/>
        <end position="372"/>
    </location>
</feature>
<dbReference type="GO" id="GO:0016887">
    <property type="term" value="F:ATP hydrolysis activity"/>
    <property type="evidence" value="ECO:0007669"/>
    <property type="project" value="InterPro"/>
</dbReference>
<feature type="domain" description="Bacterial type II secretion system protein E" evidence="3">
    <location>
        <begin position="61"/>
        <end position="345"/>
    </location>
</feature>
<dbReference type="RefSeq" id="WP_062020153.1">
    <property type="nucleotide sequence ID" value="NZ_JAKRCZ010000003.1"/>
</dbReference>
<dbReference type="InterPro" id="IPR022399">
    <property type="entry name" value="TadA-like_ATPase"/>
</dbReference>
<evidence type="ECO:0000256" key="2">
    <source>
        <dbReference type="SAM" id="MobiDB-lite"/>
    </source>
</evidence>
<dbReference type="InterPro" id="IPR001482">
    <property type="entry name" value="T2SS/T4SS_dom"/>
</dbReference>
<gene>
    <name evidence="4" type="ORF">Bravens_00593</name>
</gene>
<dbReference type="PANTHER" id="PTHR30486">
    <property type="entry name" value="TWITCHING MOTILITY PROTEIN PILT"/>
    <property type="match status" value="1"/>
</dbReference>
<dbReference type="Gene3D" id="3.30.450.380">
    <property type="match status" value="1"/>
</dbReference>
<dbReference type="EMBL" id="LQQC01000007">
    <property type="protein sequence ID" value="KXZ59040.1"/>
    <property type="molecule type" value="Genomic_DNA"/>
</dbReference>
<dbReference type="Pfam" id="PF00437">
    <property type="entry name" value="T2SSE"/>
    <property type="match status" value="1"/>
</dbReference>
<dbReference type="AlphaFoldDB" id="A0A150HBL6"/>
<dbReference type="Proteomes" id="UP000243589">
    <property type="component" value="Unassembled WGS sequence"/>
</dbReference>
<evidence type="ECO:0000313" key="5">
    <source>
        <dbReference type="Proteomes" id="UP000243589"/>
    </source>
</evidence>
<dbReference type="InterPro" id="IPR027417">
    <property type="entry name" value="P-loop_NTPase"/>
</dbReference>
<sequence length="408" mass="43427">MTLDGQWLDAELIRDVRTHLLENPGPVTAGSVATALARSGRVVGSAELLELVSRISAQLGGAGPLQSLLDEPETTDVFVNSPQDVWVDRGSGLVPVPLSLGTEDDVRALAVRLAALGGRRLDDSQPLVDVRLPDGVRLNALIPPLAGEHTVMSFRVPRSKGFRLSELIERSFLTAEIAEVLLELLEVRANILISGGTGSGKTVLLGALLAEIPADQRIVIVEDSRELNVRHDHVVQLAARQANVEGMGEVSMADLVRNALRMRPDRLIIGECRGAEVRDMLTALNTGHEGGCATIHANTASAVPARLEALGALAGMSPEAVRSQSMTAIDVILHITRRRDGHRRLAEIAARTSAEHTAPTEPQTSGEVAAEAGGTSADLATVWSVEHGAGAGWDGFVDWLRRKQGERS</sequence>
<accession>A0A150HBL6</accession>
<proteinExistence type="inferred from homology"/>
<evidence type="ECO:0000259" key="3">
    <source>
        <dbReference type="Pfam" id="PF00437"/>
    </source>
</evidence>
<dbReference type="PANTHER" id="PTHR30486:SF6">
    <property type="entry name" value="TYPE IV PILUS RETRACTATION ATPASE PILT"/>
    <property type="match status" value="1"/>
</dbReference>
<evidence type="ECO:0000256" key="1">
    <source>
        <dbReference type="ARBA" id="ARBA00006611"/>
    </source>
</evidence>
<comment type="caution">
    <text evidence="4">The sequence shown here is derived from an EMBL/GenBank/DDBJ whole genome shotgun (WGS) entry which is preliminary data.</text>
</comment>
<protein>
    <submittedName>
        <fullName evidence="4">Putative conjugal transfer protein</fullName>
    </submittedName>
</protein>
<evidence type="ECO:0000313" key="4">
    <source>
        <dbReference type="EMBL" id="KXZ59040.1"/>
    </source>
</evidence>
<dbReference type="SUPFAM" id="SSF52540">
    <property type="entry name" value="P-loop containing nucleoside triphosphate hydrolases"/>
    <property type="match status" value="1"/>
</dbReference>
<dbReference type="Gene3D" id="3.40.50.300">
    <property type="entry name" value="P-loop containing nucleotide triphosphate hydrolases"/>
    <property type="match status" value="1"/>
</dbReference>
<keyword evidence="5" id="KW-1185">Reference proteome</keyword>
<reference evidence="4 5" key="1">
    <citation type="submission" date="2016-01" db="EMBL/GenBank/DDBJ databases">
        <title>Use of Whole Genome Sequencing to ascertain that Brevibacterium massiliense (Roux, Raoult 2009) is a later heterotypic synonym of Brevibacterium ravenspurgense (Mages 2008).</title>
        <authorList>
            <person name="Bernier A.-M."/>
            <person name="Burdz T."/>
            <person name="Huynh C."/>
            <person name="Pachecho A.L."/>
            <person name="Wiebe D."/>
            <person name="Bonner C."/>
            <person name="Bernard K."/>
        </authorList>
    </citation>
    <scope>NUCLEOTIDE SEQUENCE [LARGE SCALE GENOMIC DNA]</scope>
    <source>
        <strain evidence="4 5">CCUG56047</strain>
    </source>
</reference>
<name>A0A150HBL6_9MICO</name>
<dbReference type="NCBIfam" id="TIGR03819">
    <property type="entry name" value="heli_sec_ATPase"/>
    <property type="match status" value="1"/>
</dbReference>
<organism evidence="4 5">
    <name type="scientific">Brevibacterium ravenspurgense</name>
    <dbReference type="NCBI Taxonomy" id="479117"/>
    <lineage>
        <taxon>Bacteria</taxon>
        <taxon>Bacillati</taxon>
        <taxon>Actinomycetota</taxon>
        <taxon>Actinomycetes</taxon>
        <taxon>Micrococcales</taxon>
        <taxon>Brevibacteriaceae</taxon>
        <taxon>Brevibacterium</taxon>
    </lineage>
</organism>
<dbReference type="CDD" id="cd01130">
    <property type="entry name" value="VirB11-like_ATPase"/>
    <property type="match status" value="1"/>
</dbReference>
<comment type="similarity">
    <text evidence="1">Belongs to the GSP E family.</text>
</comment>
<dbReference type="InterPro" id="IPR050921">
    <property type="entry name" value="T4SS_GSP_E_ATPase"/>
</dbReference>
<dbReference type="PATRIC" id="fig|479117.4.peg.595"/>